<reference evidence="1" key="1">
    <citation type="journal article" date="2002" name="Cancer Res.">
        <title>Cloning and functional research of renal cell carcinoma relative novel gene GYLZ-RCC18.</title>
        <authorList>
            <person name="Zhang Q."/>
            <person name="Guo Y."/>
            <person name="Lee C."/>
        </authorList>
    </citation>
    <scope>NUCLEOTIDE SEQUENCE</scope>
</reference>
<gene>
    <name evidence="1" type="primary">GYLZ-RCC18</name>
</gene>
<dbReference type="AlphaFoldDB" id="Q8IWV4"/>
<sequence length="34" mass="4222">MDFLLLIHFFYFLPIFFSKAPSIYFYPLICTYFC</sequence>
<name>Q8IWV4_HUMAN</name>
<dbReference type="EMBL" id="AY064415">
    <property type="protein sequence ID" value="AAL40873.1"/>
    <property type="molecule type" value="mRNA"/>
</dbReference>
<evidence type="ECO:0000313" key="1">
    <source>
        <dbReference type="EMBL" id="AAL40873.1"/>
    </source>
</evidence>
<protein>
    <submittedName>
        <fullName evidence="1">Nucleoporin</fullName>
    </submittedName>
</protein>
<accession>Q8IWV4</accession>
<organism evidence="1">
    <name type="scientific">Homo sapiens</name>
    <name type="common">Human</name>
    <dbReference type="NCBI Taxonomy" id="9606"/>
    <lineage>
        <taxon>Eukaryota</taxon>
        <taxon>Metazoa</taxon>
        <taxon>Chordata</taxon>
        <taxon>Craniata</taxon>
        <taxon>Vertebrata</taxon>
        <taxon>Euteleostomi</taxon>
        <taxon>Mammalia</taxon>
        <taxon>Eutheria</taxon>
        <taxon>Euarchontoglires</taxon>
        <taxon>Primates</taxon>
        <taxon>Haplorrhini</taxon>
        <taxon>Catarrhini</taxon>
        <taxon>Hominidae</taxon>
        <taxon>Homo</taxon>
    </lineage>
</organism>
<proteinExistence type="evidence at transcript level"/>